<gene>
    <name evidence="7" type="primary">LOC108737912</name>
</gene>
<protein>
    <submittedName>
        <fullName evidence="7">Thiamin pyrophosphokinase 1 isoform X1</fullName>
    </submittedName>
</protein>
<keyword evidence="2" id="KW-0547">Nucleotide-binding</keyword>
<dbReference type="SMART" id="SM00983">
    <property type="entry name" value="TPK_B1_binding"/>
    <property type="match status" value="1"/>
</dbReference>
<dbReference type="Proteomes" id="UP000192223">
    <property type="component" value="Unplaced"/>
</dbReference>
<reference evidence="7" key="1">
    <citation type="submission" date="2025-08" db="UniProtKB">
        <authorList>
            <consortium name="RefSeq"/>
        </authorList>
    </citation>
    <scope>IDENTIFICATION</scope>
    <source>
        <tissue evidence="7">Entire body</tissue>
    </source>
</reference>
<organism evidence="6 7">
    <name type="scientific">Agrilus planipennis</name>
    <name type="common">Emerald ash borer</name>
    <name type="synonym">Agrilus marcopoli</name>
    <dbReference type="NCBI Taxonomy" id="224129"/>
    <lineage>
        <taxon>Eukaryota</taxon>
        <taxon>Metazoa</taxon>
        <taxon>Ecdysozoa</taxon>
        <taxon>Arthropoda</taxon>
        <taxon>Hexapoda</taxon>
        <taxon>Insecta</taxon>
        <taxon>Pterygota</taxon>
        <taxon>Neoptera</taxon>
        <taxon>Endopterygota</taxon>
        <taxon>Coleoptera</taxon>
        <taxon>Polyphaga</taxon>
        <taxon>Elateriformia</taxon>
        <taxon>Buprestoidea</taxon>
        <taxon>Buprestidae</taxon>
        <taxon>Agrilinae</taxon>
        <taxon>Agrilus</taxon>
    </lineage>
</organism>
<dbReference type="GO" id="GO:0006772">
    <property type="term" value="P:thiamine metabolic process"/>
    <property type="evidence" value="ECO:0007669"/>
    <property type="project" value="InterPro"/>
</dbReference>
<dbReference type="PANTHER" id="PTHR13622:SF8">
    <property type="entry name" value="THIAMIN PYROPHOSPHOKINASE 1"/>
    <property type="match status" value="1"/>
</dbReference>
<keyword evidence="4" id="KW-0067">ATP-binding</keyword>
<accession>A0A1W4X2H6</accession>
<dbReference type="GO" id="GO:0009229">
    <property type="term" value="P:thiamine diphosphate biosynthetic process"/>
    <property type="evidence" value="ECO:0007669"/>
    <property type="project" value="InterPro"/>
</dbReference>
<dbReference type="InParanoid" id="A0A1W4X2H6"/>
<dbReference type="Pfam" id="PF04263">
    <property type="entry name" value="TPK_catalytic"/>
    <property type="match status" value="1"/>
</dbReference>
<dbReference type="InterPro" id="IPR007371">
    <property type="entry name" value="TPK_catalytic"/>
</dbReference>
<evidence type="ECO:0000259" key="5">
    <source>
        <dbReference type="SMART" id="SM00983"/>
    </source>
</evidence>
<evidence type="ECO:0000313" key="6">
    <source>
        <dbReference type="Proteomes" id="UP000192223"/>
    </source>
</evidence>
<name>A0A1W4X2H6_AGRPL</name>
<keyword evidence="6" id="KW-1185">Reference proteome</keyword>
<dbReference type="InterPro" id="IPR036371">
    <property type="entry name" value="TPK_B1-bd_sf"/>
</dbReference>
<keyword evidence="1" id="KW-0808">Transferase</keyword>
<dbReference type="SUPFAM" id="SSF63862">
    <property type="entry name" value="Thiamin pyrophosphokinase, substrate-binding domain"/>
    <property type="match status" value="1"/>
</dbReference>
<evidence type="ECO:0000256" key="1">
    <source>
        <dbReference type="ARBA" id="ARBA00022679"/>
    </source>
</evidence>
<dbReference type="SUPFAM" id="SSF63999">
    <property type="entry name" value="Thiamin pyrophosphokinase, catalytic domain"/>
    <property type="match status" value="1"/>
</dbReference>
<dbReference type="OrthoDB" id="25149at2759"/>
<keyword evidence="3" id="KW-0418">Kinase</keyword>
<dbReference type="Gene3D" id="3.40.50.10240">
    <property type="entry name" value="Thiamin pyrophosphokinase, catalytic domain"/>
    <property type="match status" value="1"/>
</dbReference>
<evidence type="ECO:0000313" key="7">
    <source>
        <dbReference type="RefSeq" id="XP_018326598.1"/>
    </source>
</evidence>
<dbReference type="InterPro" id="IPR006282">
    <property type="entry name" value="Thi_PPkinase"/>
</dbReference>
<dbReference type="KEGG" id="apln:108737912"/>
<dbReference type="InterPro" id="IPR036759">
    <property type="entry name" value="TPK_catalytic_sf"/>
</dbReference>
<dbReference type="RefSeq" id="XP_018326598.1">
    <property type="nucleotide sequence ID" value="XM_018471096.2"/>
</dbReference>
<dbReference type="CDD" id="cd07995">
    <property type="entry name" value="TPK"/>
    <property type="match status" value="1"/>
</dbReference>
<evidence type="ECO:0000256" key="2">
    <source>
        <dbReference type="ARBA" id="ARBA00022741"/>
    </source>
</evidence>
<dbReference type="AlphaFoldDB" id="A0A1W4X2H6"/>
<dbReference type="Pfam" id="PF04265">
    <property type="entry name" value="TPK_B1_binding"/>
    <property type="match status" value="1"/>
</dbReference>
<dbReference type="GO" id="GO:0005524">
    <property type="term" value="F:ATP binding"/>
    <property type="evidence" value="ECO:0007669"/>
    <property type="project" value="UniProtKB-KW"/>
</dbReference>
<dbReference type="GO" id="GO:0004788">
    <property type="term" value="F:thiamine diphosphokinase activity"/>
    <property type="evidence" value="ECO:0007669"/>
    <property type="project" value="InterPro"/>
</dbReference>
<proteinExistence type="predicted"/>
<dbReference type="NCBIfam" id="TIGR01378">
    <property type="entry name" value="thi_PPkinase"/>
    <property type="match status" value="1"/>
</dbReference>
<dbReference type="STRING" id="224129.A0A1W4X2H6"/>
<evidence type="ECO:0000256" key="4">
    <source>
        <dbReference type="ARBA" id="ARBA00022840"/>
    </source>
</evidence>
<feature type="domain" description="Thiamin pyrophosphokinase thiamin-binding" evidence="5">
    <location>
        <begin position="187"/>
        <end position="255"/>
    </location>
</feature>
<dbReference type="FunCoup" id="A0A1W4X2H6">
    <property type="interactions" value="446"/>
</dbReference>
<dbReference type="FunFam" id="2.60.120.320:FF:000001">
    <property type="entry name" value="Thiamine pyrophosphokinase"/>
    <property type="match status" value="1"/>
</dbReference>
<dbReference type="Gene3D" id="2.60.120.320">
    <property type="entry name" value="Thiamin pyrophosphokinase, thiamin-binding domain"/>
    <property type="match status" value="1"/>
</dbReference>
<sequence length="280" mass="31193">MCFRNKVKVWDPLKVLFQGKEKFNNYIVVVLNTPIIANGKESLLLNLWNNACMRVTVDGGTLCWFSWLKSNNIDETCINPPDYLTGDLDSIPENYLKKVEQRYPQLEIIKTMDQDETDFTKSLRVIQSKISESNIDVPIIIVLGDSSGRIDQIMANVNTLFKAKTIVPNSSVYLLGSDSFSWLLSEGYHKISIPVSLSRSKTWCSLVPIGSSSIATTTGLKWNLNSDVLEFGKMVSTSNTYSGDPVVTVLNSAPLLWSMGILPLVGNSKEQQTEDSVNVI</sequence>
<dbReference type="GeneID" id="108737912"/>
<dbReference type="FunFam" id="3.40.50.10240:FF:000006">
    <property type="entry name" value="Thiamin pyrophosphokinase 1"/>
    <property type="match status" value="1"/>
</dbReference>
<dbReference type="GO" id="GO:0016301">
    <property type="term" value="F:kinase activity"/>
    <property type="evidence" value="ECO:0007669"/>
    <property type="project" value="UniProtKB-KW"/>
</dbReference>
<dbReference type="InterPro" id="IPR007373">
    <property type="entry name" value="Thiamin_PyroPKinase_B1-bd"/>
</dbReference>
<dbReference type="GO" id="GO:0030975">
    <property type="term" value="F:thiamine binding"/>
    <property type="evidence" value="ECO:0007669"/>
    <property type="project" value="InterPro"/>
</dbReference>
<evidence type="ECO:0000256" key="3">
    <source>
        <dbReference type="ARBA" id="ARBA00022777"/>
    </source>
</evidence>
<dbReference type="PANTHER" id="PTHR13622">
    <property type="entry name" value="THIAMIN PYROPHOSPHOKINASE"/>
    <property type="match status" value="1"/>
</dbReference>